<reference evidence="1 2" key="1">
    <citation type="submission" date="2019-02" db="EMBL/GenBank/DDBJ databases">
        <title>Hyunsoonleella sp., isolated from marine sediment.</title>
        <authorList>
            <person name="Liu B.-T."/>
        </authorList>
    </citation>
    <scope>NUCLEOTIDE SEQUENCE [LARGE SCALE GENOMIC DNA]</scope>
    <source>
        <strain evidence="1 2">T58</strain>
    </source>
</reference>
<protein>
    <submittedName>
        <fullName evidence="1">Uncharacterized protein</fullName>
    </submittedName>
</protein>
<sequence length="130" mass="15678">MGRWMRALNKKEEVISEMAPNFLIYCSRHLPKHIIDEFPILLSLDLNSDKWIDELQTYEHDKISELRNEIERVRRILNKEEFVTKVDSEKILKFWTTDDYDLKDINNDIDNLISFFKESIEQGLEVKIYL</sequence>
<keyword evidence="2" id="KW-1185">Reference proteome</keyword>
<dbReference type="OrthoDB" id="1162693at2"/>
<dbReference type="RefSeq" id="WP_130965169.1">
    <property type="nucleotide sequence ID" value="NZ_SIRT01000013.1"/>
</dbReference>
<evidence type="ECO:0000313" key="1">
    <source>
        <dbReference type="EMBL" id="TBN00917.1"/>
    </source>
</evidence>
<comment type="caution">
    <text evidence="1">The sequence shown here is derived from an EMBL/GenBank/DDBJ whole genome shotgun (WGS) entry which is preliminary data.</text>
</comment>
<dbReference type="EMBL" id="SIRT01000013">
    <property type="protein sequence ID" value="TBN00917.1"/>
    <property type="molecule type" value="Genomic_DNA"/>
</dbReference>
<dbReference type="AlphaFoldDB" id="A0A4Q9FGI2"/>
<accession>A0A4Q9FGI2</accession>
<proteinExistence type="predicted"/>
<dbReference type="Proteomes" id="UP000291142">
    <property type="component" value="Unassembled WGS sequence"/>
</dbReference>
<evidence type="ECO:0000313" key="2">
    <source>
        <dbReference type="Proteomes" id="UP000291142"/>
    </source>
</evidence>
<organism evidence="1 2">
    <name type="scientific">Hyunsoonleella flava</name>
    <dbReference type="NCBI Taxonomy" id="2527939"/>
    <lineage>
        <taxon>Bacteria</taxon>
        <taxon>Pseudomonadati</taxon>
        <taxon>Bacteroidota</taxon>
        <taxon>Flavobacteriia</taxon>
        <taxon>Flavobacteriales</taxon>
        <taxon>Flavobacteriaceae</taxon>
    </lineage>
</organism>
<name>A0A4Q9FGI2_9FLAO</name>
<gene>
    <name evidence="1" type="ORF">EYD45_13925</name>
</gene>